<reference evidence="10 11" key="1">
    <citation type="submission" date="2016-10" db="EMBL/GenBank/DDBJ databases">
        <authorList>
            <person name="de Groot N.N."/>
        </authorList>
    </citation>
    <scope>NUCLEOTIDE SEQUENCE [LARGE SCALE GENOMIC DNA]</scope>
    <source>
        <strain evidence="10 11">CGMCC 1.7054</strain>
    </source>
</reference>
<feature type="region of interest" description="Disordered" evidence="8">
    <location>
        <begin position="416"/>
        <end position="466"/>
    </location>
</feature>
<accession>A0A1I7MPF8</accession>
<evidence type="ECO:0000313" key="10">
    <source>
        <dbReference type="EMBL" id="SFV23817.1"/>
    </source>
</evidence>
<dbReference type="Pfam" id="PF01594">
    <property type="entry name" value="AI-2E_transport"/>
    <property type="match status" value="1"/>
</dbReference>
<dbReference type="PANTHER" id="PTHR21716">
    <property type="entry name" value="TRANSMEMBRANE PROTEIN"/>
    <property type="match status" value="1"/>
</dbReference>
<feature type="transmembrane region" description="Helical" evidence="9">
    <location>
        <begin position="35"/>
        <end position="60"/>
    </location>
</feature>
<proteinExistence type="inferred from homology"/>
<dbReference type="OrthoDB" id="9784366at2"/>
<comment type="similarity">
    <text evidence="2">Belongs to the autoinducer-2 exporter (AI-2E) (TC 2.A.86) family.</text>
</comment>
<evidence type="ECO:0000256" key="1">
    <source>
        <dbReference type="ARBA" id="ARBA00004651"/>
    </source>
</evidence>
<dbReference type="GO" id="GO:0055085">
    <property type="term" value="P:transmembrane transport"/>
    <property type="evidence" value="ECO:0007669"/>
    <property type="project" value="TreeGrafter"/>
</dbReference>
<feature type="transmembrane region" description="Helical" evidence="9">
    <location>
        <begin position="182"/>
        <end position="201"/>
    </location>
</feature>
<evidence type="ECO:0000256" key="4">
    <source>
        <dbReference type="ARBA" id="ARBA00022475"/>
    </source>
</evidence>
<keyword evidence="11" id="KW-1185">Reference proteome</keyword>
<organism evidence="10 11">
    <name type="scientific">Micrococcus terreus</name>
    <dbReference type="NCBI Taxonomy" id="574650"/>
    <lineage>
        <taxon>Bacteria</taxon>
        <taxon>Bacillati</taxon>
        <taxon>Actinomycetota</taxon>
        <taxon>Actinomycetes</taxon>
        <taxon>Micrococcales</taxon>
        <taxon>Micrococcaceae</taxon>
        <taxon>Micrococcus</taxon>
    </lineage>
</organism>
<keyword evidence="7 9" id="KW-0472">Membrane</keyword>
<gene>
    <name evidence="10" type="ORF">SAMN04487966_108142</name>
</gene>
<dbReference type="InterPro" id="IPR002549">
    <property type="entry name" value="AI-2E-like"/>
</dbReference>
<feature type="transmembrane region" description="Helical" evidence="9">
    <location>
        <begin position="66"/>
        <end position="84"/>
    </location>
</feature>
<keyword evidence="6 9" id="KW-1133">Transmembrane helix</keyword>
<dbReference type="Proteomes" id="UP000198881">
    <property type="component" value="Unassembled WGS sequence"/>
</dbReference>
<sequence length="466" mass="49359">MSTPPPEQAQPAPELDSESLTDLQVSDRVALDVPYGLTVAAAWSWRLIVVLIAVSMAIWLLSHVSILVIPLLVAALLATLLAPVHRRMRQLHVPNGLAVAACILGLIAAVLGLFYLAGQQLAVGFADMRDQIVVGFEGIIGWLASMGVTTDQWNDVISDLAGTVRNNSQAILSGALGFGSTAGNIAAGTVLAIFALIFFLLDGNRIWTFLLKFVPQRHRRAIDGAGRAGWTSLGSYVRVQIFVAFVDAVGIGAGAWLLGVPLAFPLAVLVFLGSFIPLVGAVLTGGIAVLLALVANDWVNALLMLGVVLLVQQIEGNILQPLVMGRAVSLHPLAVFLAVAGGTAVLGLVGAIFAVPVLAFINATVKYLQSKPWEADRPDPVIQPPPEPTLAERAAELEGPWGKAYETIDGAVRRVAVRTGSPSARPRRRLIPWRRSRNTPVTEPGSGENTQTQQSGTEPDQDGGDR</sequence>
<feature type="compositionally biased region" description="Basic residues" evidence="8">
    <location>
        <begin position="425"/>
        <end position="437"/>
    </location>
</feature>
<keyword evidence="5 9" id="KW-0812">Transmembrane</keyword>
<evidence type="ECO:0000256" key="3">
    <source>
        <dbReference type="ARBA" id="ARBA00022448"/>
    </source>
</evidence>
<dbReference type="GO" id="GO:0005886">
    <property type="term" value="C:plasma membrane"/>
    <property type="evidence" value="ECO:0007669"/>
    <property type="project" value="UniProtKB-SubCell"/>
</dbReference>
<feature type="transmembrane region" description="Helical" evidence="9">
    <location>
        <begin position="236"/>
        <end position="258"/>
    </location>
</feature>
<evidence type="ECO:0000256" key="2">
    <source>
        <dbReference type="ARBA" id="ARBA00009773"/>
    </source>
</evidence>
<dbReference type="EMBL" id="FPCG01000008">
    <property type="protein sequence ID" value="SFV23817.1"/>
    <property type="molecule type" value="Genomic_DNA"/>
</dbReference>
<feature type="transmembrane region" description="Helical" evidence="9">
    <location>
        <begin position="334"/>
        <end position="361"/>
    </location>
</feature>
<dbReference type="AlphaFoldDB" id="A0A1I7MPF8"/>
<comment type="subcellular location">
    <subcellularLocation>
        <location evidence="1">Cell membrane</location>
        <topology evidence="1">Multi-pass membrane protein</topology>
    </subcellularLocation>
</comment>
<dbReference type="STRING" id="574650.SAMN04487966_108142"/>
<evidence type="ECO:0000256" key="7">
    <source>
        <dbReference type="ARBA" id="ARBA00023136"/>
    </source>
</evidence>
<keyword evidence="4" id="KW-1003">Cell membrane</keyword>
<evidence type="ECO:0000256" key="9">
    <source>
        <dbReference type="SAM" id="Phobius"/>
    </source>
</evidence>
<evidence type="ECO:0000256" key="5">
    <source>
        <dbReference type="ARBA" id="ARBA00022692"/>
    </source>
</evidence>
<evidence type="ECO:0000313" key="11">
    <source>
        <dbReference type="Proteomes" id="UP000198881"/>
    </source>
</evidence>
<dbReference type="RefSeq" id="WP_091698165.1">
    <property type="nucleotide sequence ID" value="NZ_FPCG01000008.1"/>
</dbReference>
<protein>
    <submittedName>
        <fullName evidence="10">Predicted PurR-regulated permease PerM</fullName>
    </submittedName>
</protein>
<feature type="compositionally biased region" description="Polar residues" evidence="8">
    <location>
        <begin position="447"/>
        <end position="458"/>
    </location>
</feature>
<feature type="transmembrane region" description="Helical" evidence="9">
    <location>
        <begin position="298"/>
        <end position="314"/>
    </location>
</feature>
<dbReference type="PANTHER" id="PTHR21716:SF53">
    <property type="entry name" value="PERMEASE PERM-RELATED"/>
    <property type="match status" value="1"/>
</dbReference>
<evidence type="ECO:0000256" key="8">
    <source>
        <dbReference type="SAM" id="MobiDB-lite"/>
    </source>
</evidence>
<name>A0A1I7MPF8_9MICC</name>
<keyword evidence="3" id="KW-0813">Transport</keyword>
<evidence type="ECO:0000256" key="6">
    <source>
        <dbReference type="ARBA" id="ARBA00022989"/>
    </source>
</evidence>
<feature type="transmembrane region" description="Helical" evidence="9">
    <location>
        <begin position="264"/>
        <end position="291"/>
    </location>
</feature>
<feature type="transmembrane region" description="Helical" evidence="9">
    <location>
        <begin position="96"/>
        <end position="118"/>
    </location>
</feature>